<organism evidence="1 2">
    <name type="scientific">Phocaeicola vulgatus</name>
    <name type="common">Bacteroides vulgatus</name>
    <dbReference type="NCBI Taxonomy" id="821"/>
    <lineage>
        <taxon>Bacteria</taxon>
        <taxon>Pseudomonadati</taxon>
        <taxon>Bacteroidota</taxon>
        <taxon>Bacteroidia</taxon>
        <taxon>Bacteroidales</taxon>
        <taxon>Bacteroidaceae</taxon>
        <taxon>Phocaeicola</taxon>
    </lineage>
</organism>
<dbReference type="EMBL" id="RWHZ01000055">
    <property type="protein sequence ID" value="TSE47403.1"/>
    <property type="molecule type" value="Genomic_DNA"/>
</dbReference>
<accession>A0A174JL59</accession>
<dbReference type="PANTHER" id="PTHR34220">
    <property type="entry name" value="SENSOR HISTIDINE KINASE YPDA"/>
    <property type="match status" value="1"/>
</dbReference>
<dbReference type="GO" id="GO:0000155">
    <property type="term" value="F:phosphorelay sensor kinase activity"/>
    <property type="evidence" value="ECO:0007669"/>
    <property type="project" value="InterPro"/>
</dbReference>
<dbReference type="InterPro" id="IPR050640">
    <property type="entry name" value="Bact_2-comp_sensor_kinase"/>
</dbReference>
<gene>
    <name evidence="1" type="primary">yehU_1</name>
    <name evidence="1" type="ORF">EH214_03382</name>
</gene>
<comment type="caution">
    <text evidence="1">The sequence shown here is derived from an EMBL/GenBank/DDBJ whole genome shotgun (WGS) entry which is preliminary data.</text>
</comment>
<dbReference type="AlphaFoldDB" id="A0A174JL59"/>
<dbReference type="EC" id="2.7.13.3" evidence="1"/>
<proteinExistence type="predicted"/>
<dbReference type="Proteomes" id="UP000408523">
    <property type="component" value="Unassembled WGS sequence"/>
</dbReference>
<sequence>MLIKEEIWKVFYSFLNFLFFSYFCKITQIIFNSGMAMQNKYNQFFNFFLFSGLACFSYLSLVLYTDLTPQHQKILISSLGFISVVFIFNLVGFSLIVINRWLKKSSLFFIKKRNKLIINCILIAAILFFMNYATLTICKVLLELPFPFVLSSPGLRLIMIIWLVEIVIVSLSITSAFYRQLVILHEKTTKLEESSIKAQYTALQNQLNPHFLFNSLNTLISEIEYNPENAVVFTQKLSDVYRYILKSQEQGLVTLRDELEFLDSYIYLHQVRLGKCIQLENKMTPTLLNKKIPSLTLQLLIENVIKHNIINMENPMVIHLDYSDKDQTLSVRNKIKLKKDVAKSGMGLKNLSARYLLICNLHITIIDDSEYFTVKIPLLNE</sequence>
<dbReference type="PANTHER" id="PTHR34220:SF7">
    <property type="entry name" value="SENSOR HISTIDINE KINASE YPDA"/>
    <property type="match status" value="1"/>
</dbReference>
<dbReference type="InterPro" id="IPR036890">
    <property type="entry name" value="HATPase_C_sf"/>
</dbReference>
<keyword evidence="1" id="KW-0808">Transferase</keyword>
<protein>
    <submittedName>
        <fullName evidence="1">Putative sensor histidine kinase, YehU-like</fullName>
        <ecNumber evidence="1">2.7.13.3</ecNumber>
    </submittedName>
</protein>
<dbReference type="Gene3D" id="3.30.565.10">
    <property type="entry name" value="Histidine kinase-like ATPase, C-terminal domain"/>
    <property type="match status" value="1"/>
</dbReference>
<evidence type="ECO:0000313" key="1">
    <source>
        <dbReference type="EMBL" id="TSE47403.1"/>
    </source>
</evidence>
<dbReference type="GO" id="GO:0016020">
    <property type="term" value="C:membrane"/>
    <property type="evidence" value="ECO:0007669"/>
    <property type="project" value="InterPro"/>
</dbReference>
<reference evidence="1 2" key="1">
    <citation type="journal article" date="2019" name="Nat. Commun.">
        <title>Gram positive-like bacteriocins with broad spectrum anti-Bacteroidales activity encoded on mobile elements of the human gut microbiota.</title>
        <authorList>
            <person name="Bechon N."/>
            <person name="Coyne M.J.Jr."/>
            <person name="Laclare-Mceneany V."/>
            <person name="Chatzidaki-Livanis M."/>
            <person name="Ghigo J.-M."/>
            <person name="Comstock L.E."/>
        </authorList>
    </citation>
    <scope>NUCLEOTIDE SEQUENCE [LARGE SCALE GENOMIC DNA]</scope>
    <source>
        <strain evidence="1 2">CL01T12C17</strain>
    </source>
</reference>
<evidence type="ECO:0000313" key="2">
    <source>
        <dbReference type="Proteomes" id="UP000408523"/>
    </source>
</evidence>
<dbReference type="InterPro" id="IPR010559">
    <property type="entry name" value="Sig_transdc_His_kin_internal"/>
</dbReference>
<dbReference type="Pfam" id="PF06580">
    <property type="entry name" value="His_kinase"/>
    <property type="match status" value="1"/>
</dbReference>
<keyword evidence="1" id="KW-0418">Kinase</keyword>
<name>A0A174JL59_PHOVU</name>